<dbReference type="EMBL" id="GGFL01014747">
    <property type="protein sequence ID" value="MBW78925.1"/>
    <property type="molecule type" value="Transcribed_RNA"/>
</dbReference>
<dbReference type="AlphaFoldDB" id="A0A2M4DN33"/>
<evidence type="ECO:0000313" key="1">
    <source>
        <dbReference type="EMBL" id="MBW78925.1"/>
    </source>
</evidence>
<name>A0A2M4DN33_ANODA</name>
<sequence>MYVGSSRERGWLAGWLAVRLRAATLLHAKCTQPAPHLSVLSLSFHPFMSSNCCEAVTSVERRARAFAPHDSSSSFLSRVHREVVMPECICSAMQWTDG</sequence>
<organism evidence="1">
    <name type="scientific">Anopheles darlingi</name>
    <name type="common">Mosquito</name>
    <dbReference type="NCBI Taxonomy" id="43151"/>
    <lineage>
        <taxon>Eukaryota</taxon>
        <taxon>Metazoa</taxon>
        <taxon>Ecdysozoa</taxon>
        <taxon>Arthropoda</taxon>
        <taxon>Hexapoda</taxon>
        <taxon>Insecta</taxon>
        <taxon>Pterygota</taxon>
        <taxon>Neoptera</taxon>
        <taxon>Endopterygota</taxon>
        <taxon>Diptera</taxon>
        <taxon>Nematocera</taxon>
        <taxon>Culicoidea</taxon>
        <taxon>Culicidae</taxon>
        <taxon>Anophelinae</taxon>
        <taxon>Anopheles</taxon>
    </lineage>
</organism>
<protein>
    <submittedName>
        <fullName evidence="1">Putative secreted protein</fullName>
    </submittedName>
</protein>
<accession>A0A2M4DN33</accession>
<proteinExistence type="predicted"/>
<reference evidence="1" key="1">
    <citation type="submission" date="2018-01" db="EMBL/GenBank/DDBJ databases">
        <title>An insight into the sialome of Amazonian anophelines.</title>
        <authorList>
            <person name="Ribeiro J.M."/>
            <person name="Scarpassa V."/>
            <person name="Calvo E."/>
        </authorList>
    </citation>
    <scope>NUCLEOTIDE SEQUENCE</scope>
</reference>